<dbReference type="Proteomes" id="UP000002058">
    <property type="component" value="Unassembled WGS sequence"/>
</dbReference>
<sequence>MAPGPTVNCGSELICSRRDMLNGWFGQTGTGSVPITATIGIAAMCLCRAAGLTSEEPSSNAVPRTNCPWLWAIARRETHRFSAQRGCCAAAQRVSRATAMKGDCIAMLLLTRSPCSETPKPAPRPCILVLAGGRDGVCADCKNSVHHSHSSRRALFLTQHSPRHCFHALVGQSYTVQDTSPTSWSARRLASVSTNNGRLVSDGRHRHGWSAARDRPLPSSLHLVTDWSRDSAGAANQRAGPDIAAVGDRTLDASGATPHGIDIVVKQQLRLRSVVRLPSLAAPAGVTIPDPHARMSDLAYTALSDLTQFPVTEQPPSDDFDISFSPGLFSVEDILVDSTDYLCRTGTADLTGGADLTRPALVEQRVSSPGPSPSQAAIPYPPMNDNIHGAHYLPSQNTTQLQPPLIHSMRYASPSGSHGGDGSATRLPHERQFVDKIPQPHAQRRAFTELFSPASLMPTMEGSYCGSEYSVNPNDLQHYPDPSQQVHTPPPEDEPVAFYDDSIHFEQTPARPLLTYPGHEPQFAYEHPQLEPHQDIDPLLRQPHDFYEQEEPAVEPPRKRMRLEASPQQSSAPMPQIETPPESPKKRSKPASNSSKPRQSFAKRGSKHRGRTPPSKAPSWAVRKKSERQFPCVFAPYGCPLVLVSKNEWKRHVMSQHLQLGFYRCDVGICNVASPAPPCTPPSDATSFNNPCSATARAPNDFNRKDLFTQHQRRMHAPWRVPSSPTCPPSSSSSSSPQSSSTSEPSKRVRDAFEASLNDVRQRCWIEQRQAPQYSQCTYCSAEFKGAGCWDTRMEHVGKHCENGDVEIREDLGLREWAASEGIVREVKKGSSNTSKLLNLTLSMRKEKMTCSDTFQEDDPSLPVIEPQRPRTLLGAGVTSHVDAIDETTALKKAPLWDNTYMDKQKQFPTVDLPVSEIISKCWLEQYTVAHEVVAELQLLQDNARNEPQDRTRILTSIS</sequence>
<reference evidence="3" key="1">
    <citation type="journal article" date="2009" name="Genome Res.">
        <title>Comparative genomic analyses of the human fungal pathogens Coccidioides and their relatives.</title>
        <authorList>
            <person name="Sharpton T.J."/>
            <person name="Stajich J.E."/>
            <person name="Rounsley S.D."/>
            <person name="Gardner M.J."/>
            <person name="Wortman J.R."/>
            <person name="Jordar V.S."/>
            <person name="Maiti R."/>
            <person name="Kodira C.D."/>
            <person name="Neafsey D.E."/>
            <person name="Zeng Q."/>
            <person name="Hung C.-Y."/>
            <person name="McMahan C."/>
            <person name="Muszewska A."/>
            <person name="Grynberg M."/>
            <person name="Mandel M.A."/>
            <person name="Kellner E.M."/>
            <person name="Barker B.M."/>
            <person name="Galgiani J.N."/>
            <person name="Orbach M.J."/>
            <person name="Kirkland T.N."/>
            <person name="Cole G.T."/>
            <person name="Henn M.R."/>
            <person name="Birren B.W."/>
            <person name="Taylor J.W."/>
        </authorList>
    </citation>
    <scope>NUCLEOTIDE SEQUENCE [LARGE SCALE GENOMIC DNA]</scope>
    <source>
        <strain evidence="3">UAMH 1704</strain>
    </source>
</reference>
<dbReference type="KEGG" id="ure:UREG_01336"/>
<keyword evidence="3" id="KW-1185">Reference proteome</keyword>
<protein>
    <recommendedName>
        <fullName evidence="4">C2H2-type domain-containing protein</fullName>
    </recommendedName>
</protein>
<dbReference type="GeneID" id="8442664"/>
<feature type="region of interest" description="Disordered" evidence="1">
    <location>
        <begin position="549"/>
        <end position="622"/>
    </location>
</feature>
<proteinExistence type="predicted"/>
<evidence type="ECO:0000313" key="3">
    <source>
        <dbReference type="Proteomes" id="UP000002058"/>
    </source>
</evidence>
<evidence type="ECO:0000256" key="1">
    <source>
        <dbReference type="SAM" id="MobiDB-lite"/>
    </source>
</evidence>
<organism evidence="2 3">
    <name type="scientific">Uncinocarpus reesii (strain UAMH 1704)</name>
    <dbReference type="NCBI Taxonomy" id="336963"/>
    <lineage>
        <taxon>Eukaryota</taxon>
        <taxon>Fungi</taxon>
        <taxon>Dikarya</taxon>
        <taxon>Ascomycota</taxon>
        <taxon>Pezizomycotina</taxon>
        <taxon>Eurotiomycetes</taxon>
        <taxon>Eurotiomycetidae</taxon>
        <taxon>Onygenales</taxon>
        <taxon>Onygenaceae</taxon>
        <taxon>Uncinocarpus</taxon>
    </lineage>
</organism>
<dbReference type="AlphaFoldDB" id="C4JHH3"/>
<accession>C4JHH3</accession>
<dbReference type="VEuPathDB" id="FungiDB:UREG_01336"/>
<dbReference type="HOGENOM" id="CLU_308003_0_0_1"/>
<dbReference type="PANTHER" id="PTHR23225">
    <property type="entry name" value="ZINC FINGER PROTEIN"/>
    <property type="match status" value="1"/>
</dbReference>
<dbReference type="eggNOG" id="ENOG502S60G">
    <property type="taxonomic scope" value="Eukaryota"/>
</dbReference>
<evidence type="ECO:0008006" key="4">
    <source>
        <dbReference type="Google" id="ProtNLM"/>
    </source>
</evidence>
<evidence type="ECO:0000313" key="2">
    <source>
        <dbReference type="EMBL" id="EEP76487.1"/>
    </source>
</evidence>
<dbReference type="GO" id="GO:0003700">
    <property type="term" value="F:DNA-binding transcription factor activity"/>
    <property type="evidence" value="ECO:0007669"/>
    <property type="project" value="InterPro"/>
</dbReference>
<feature type="region of interest" description="Disordered" evidence="1">
    <location>
        <begin position="718"/>
        <end position="749"/>
    </location>
</feature>
<dbReference type="RefSeq" id="XP_002541820.1">
    <property type="nucleotide sequence ID" value="XM_002541774.1"/>
</dbReference>
<dbReference type="OrthoDB" id="5388486at2759"/>
<feature type="region of interest" description="Disordered" evidence="1">
    <location>
        <begin position="471"/>
        <end position="493"/>
    </location>
</feature>
<feature type="compositionally biased region" description="Low complexity" evidence="1">
    <location>
        <begin position="729"/>
        <end position="744"/>
    </location>
</feature>
<dbReference type="InterPro" id="IPR039970">
    <property type="entry name" value="TF_Grauzone"/>
</dbReference>
<dbReference type="EMBL" id="CH476615">
    <property type="protein sequence ID" value="EEP76487.1"/>
    <property type="molecule type" value="Genomic_DNA"/>
</dbReference>
<gene>
    <name evidence="2" type="ORF">UREG_01336</name>
</gene>
<dbReference type="PANTHER" id="PTHR23225:SF2">
    <property type="entry name" value="AT09679P-RELATED"/>
    <property type="match status" value="1"/>
</dbReference>
<name>C4JHH3_UNCRE</name>
<dbReference type="InParanoid" id="C4JHH3"/>